<evidence type="ECO:0000313" key="3">
    <source>
        <dbReference type="Proteomes" id="UP001341840"/>
    </source>
</evidence>
<evidence type="ECO:0000313" key="2">
    <source>
        <dbReference type="EMBL" id="MED6106644.1"/>
    </source>
</evidence>
<protein>
    <recommendedName>
        <fullName evidence="1">Callose synthase helical domain-containing protein</fullName>
    </recommendedName>
</protein>
<accession>A0ABU6Q490</accession>
<evidence type="ECO:0000259" key="1">
    <source>
        <dbReference type="Pfam" id="PF25968"/>
    </source>
</evidence>
<proteinExistence type="predicted"/>
<name>A0ABU6Q490_9FABA</name>
<keyword evidence="3" id="KW-1185">Reference proteome</keyword>
<dbReference type="InterPro" id="IPR058851">
    <property type="entry name" value="CALS1_helical"/>
</dbReference>
<reference evidence="2 3" key="1">
    <citation type="journal article" date="2023" name="Plants (Basel)">
        <title>Bridging the Gap: Combining Genomics and Transcriptomics Approaches to Understand Stylosanthes scabra, an Orphan Legume from the Brazilian Caatinga.</title>
        <authorList>
            <person name="Ferreira-Neto J.R.C."/>
            <person name="da Silva M.D."/>
            <person name="Binneck E."/>
            <person name="de Melo N.F."/>
            <person name="da Silva R.H."/>
            <person name="de Melo A.L.T.M."/>
            <person name="Pandolfi V."/>
            <person name="Bustamante F.O."/>
            <person name="Brasileiro-Vidal A.C."/>
            <person name="Benko-Iseppon A.M."/>
        </authorList>
    </citation>
    <scope>NUCLEOTIDE SEQUENCE [LARGE SCALE GENOMIC DNA]</scope>
    <source>
        <tissue evidence="2">Leaves</tissue>
    </source>
</reference>
<gene>
    <name evidence="2" type="ORF">PIB30_006269</name>
</gene>
<comment type="caution">
    <text evidence="2">The sequence shown here is derived from an EMBL/GenBank/DDBJ whole genome shotgun (WGS) entry which is preliminary data.</text>
</comment>
<dbReference type="EMBL" id="JASCZI010000013">
    <property type="protein sequence ID" value="MED6106644.1"/>
    <property type="molecule type" value="Genomic_DNA"/>
</dbReference>
<feature type="domain" description="Callose synthase helical" evidence="1">
    <location>
        <begin position="4"/>
        <end position="31"/>
    </location>
</feature>
<organism evidence="2 3">
    <name type="scientific">Stylosanthes scabra</name>
    <dbReference type="NCBI Taxonomy" id="79078"/>
    <lineage>
        <taxon>Eukaryota</taxon>
        <taxon>Viridiplantae</taxon>
        <taxon>Streptophyta</taxon>
        <taxon>Embryophyta</taxon>
        <taxon>Tracheophyta</taxon>
        <taxon>Spermatophyta</taxon>
        <taxon>Magnoliopsida</taxon>
        <taxon>eudicotyledons</taxon>
        <taxon>Gunneridae</taxon>
        <taxon>Pentapetalae</taxon>
        <taxon>rosids</taxon>
        <taxon>fabids</taxon>
        <taxon>Fabales</taxon>
        <taxon>Fabaceae</taxon>
        <taxon>Papilionoideae</taxon>
        <taxon>50 kb inversion clade</taxon>
        <taxon>dalbergioids sensu lato</taxon>
        <taxon>Dalbergieae</taxon>
        <taxon>Pterocarpus clade</taxon>
        <taxon>Stylosanthes</taxon>
    </lineage>
</organism>
<sequence>MRLLDMAKDSNVKDRELKKRIDPDHYMSCAVLWEIQAIVGLNMMGCFPSTLNQRATTSVICI</sequence>
<dbReference type="Proteomes" id="UP001341840">
    <property type="component" value="Unassembled WGS sequence"/>
</dbReference>
<dbReference type="Pfam" id="PF25968">
    <property type="entry name" value="CALS1"/>
    <property type="match status" value="1"/>
</dbReference>